<evidence type="ECO:0000256" key="4">
    <source>
        <dbReference type="ARBA" id="ARBA00022679"/>
    </source>
</evidence>
<dbReference type="Proteomes" id="UP001500994">
    <property type="component" value="Unassembled WGS sequence"/>
</dbReference>
<dbReference type="PANTHER" id="PTHR33908:SF11">
    <property type="entry name" value="MEMBRANE PROTEIN"/>
    <property type="match status" value="1"/>
</dbReference>
<proteinExistence type="predicted"/>
<gene>
    <name evidence="9" type="ORF">GCM10009864_78910</name>
</gene>
<feature type="transmembrane region" description="Helical" evidence="8">
    <location>
        <begin position="273"/>
        <end position="291"/>
    </location>
</feature>
<evidence type="ECO:0000256" key="8">
    <source>
        <dbReference type="SAM" id="Phobius"/>
    </source>
</evidence>
<feature type="transmembrane region" description="Helical" evidence="8">
    <location>
        <begin position="303"/>
        <end position="322"/>
    </location>
</feature>
<keyword evidence="4" id="KW-0808">Transferase</keyword>
<feature type="transmembrane region" description="Helical" evidence="8">
    <location>
        <begin position="127"/>
        <end position="151"/>
    </location>
</feature>
<keyword evidence="3" id="KW-0328">Glycosyltransferase</keyword>
<evidence type="ECO:0000313" key="10">
    <source>
        <dbReference type="Proteomes" id="UP001500994"/>
    </source>
</evidence>
<feature type="transmembrane region" description="Helical" evidence="8">
    <location>
        <begin position="96"/>
        <end position="115"/>
    </location>
</feature>
<dbReference type="PANTHER" id="PTHR33908">
    <property type="entry name" value="MANNOSYLTRANSFERASE YKCB-RELATED"/>
    <property type="match status" value="1"/>
</dbReference>
<keyword evidence="5 8" id="KW-0812">Transmembrane</keyword>
<feature type="transmembrane region" description="Helical" evidence="8">
    <location>
        <begin position="242"/>
        <end position="261"/>
    </location>
</feature>
<evidence type="ECO:0000313" key="9">
    <source>
        <dbReference type="EMBL" id="GAA2692479.1"/>
    </source>
</evidence>
<keyword evidence="7 8" id="KW-0472">Membrane</keyword>
<evidence type="ECO:0000256" key="3">
    <source>
        <dbReference type="ARBA" id="ARBA00022676"/>
    </source>
</evidence>
<evidence type="ECO:0000256" key="2">
    <source>
        <dbReference type="ARBA" id="ARBA00022475"/>
    </source>
</evidence>
<comment type="caution">
    <text evidence="9">The sequence shown here is derived from an EMBL/GenBank/DDBJ whole genome shotgun (WGS) entry which is preliminary data.</text>
</comment>
<evidence type="ECO:0000256" key="6">
    <source>
        <dbReference type="ARBA" id="ARBA00022989"/>
    </source>
</evidence>
<keyword evidence="10" id="KW-1185">Reference proteome</keyword>
<evidence type="ECO:0000256" key="5">
    <source>
        <dbReference type="ARBA" id="ARBA00022692"/>
    </source>
</evidence>
<accession>A0ABP6FJ03</accession>
<keyword evidence="2" id="KW-1003">Cell membrane</keyword>
<name>A0ABP6FJ03_9ACTN</name>
<feature type="transmembrane region" description="Helical" evidence="8">
    <location>
        <begin position="171"/>
        <end position="199"/>
    </location>
</feature>
<comment type="subcellular location">
    <subcellularLocation>
        <location evidence="1">Cell membrane</location>
        <topology evidence="1">Multi-pass membrane protein</topology>
    </subcellularLocation>
</comment>
<dbReference type="InterPro" id="IPR050297">
    <property type="entry name" value="LipidA_mod_glycosyltrf_83"/>
</dbReference>
<evidence type="ECO:0000256" key="1">
    <source>
        <dbReference type="ARBA" id="ARBA00004651"/>
    </source>
</evidence>
<organism evidence="9 10">
    <name type="scientific">Streptomyces lunalinharesii</name>
    <dbReference type="NCBI Taxonomy" id="333384"/>
    <lineage>
        <taxon>Bacteria</taxon>
        <taxon>Bacillati</taxon>
        <taxon>Actinomycetota</taxon>
        <taxon>Actinomycetes</taxon>
        <taxon>Kitasatosporales</taxon>
        <taxon>Streptomycetaceae</taxon>
        <taxon>Streptomyces</taxon>
    </lineage>
</organism>
<keyword evidence="6 8" id="KW-1133">Transmembrane helix</keyword>
<reference evidence="10" key="1">
    <citation type="journal article" date="2019" name="Int. J. Syst. Evol. Microbiol.">
        <title>The Global Catalogue of Microorganisms (GCM) 10K type strain sequencing project: providing services to taxonomists for standard genome sequencing and annotation.</title>
        <authorList>
            <consortium name="The Broad Institute Genomics Platform"/>
            <consortium name="The Broad Institute Genome Sequencing Center for Infectious Disease"/>
            <person name="Wu L."/>
            <person name="Ma J."/>
        </authorList>
    </citation>
    <scope>NUCLEOTIDE SEQUENCE [LARGE SCALE GENOMIC DNA]</scope>
    <source>
        <strain evidence="10">JCM 16374</strain>
    </source>
</reference>
<evidence type="ECO:0000256" key="7">
    <source>
        <dbReference type="ARBA" id="ARBA00023136"/>
    </source>
</evidence>
<protein>
    <recommendedName>
        <fullName evidence="11">Glycosyltransferase RgtA/B/C/D-like domain-containing protein</fullName>
    </recommendedName>
</protein>
<evidence type="ECO:0008006" key="11">
    <source>
        <dbReference type="Google" id="ProtNLM"/>
    </source>
</evidence>
<dbReference type="EMBL" id="BAAARK010000061">
    <property type="protein sequence ID" value="GAA2692479.1"/>
    <property type="molecule type" value="Genomic_DNA"/>
</dbReference>
<sequence length="493" mass="51561">MVPALPAALSLALGLWGLSRQGAIWRDEAATWGVAERSIPEIWHMTGHVDLVHGLYYLFIHAIFEVFGPHLMALRLPSVLGAMVAVAVTAATARRLAGPLAGVAAGLTLAMLPVMQRYGQEGRSFTLVAAGAAVATWLLTGALDLTGPAGFTAARTKQRRQASELLRWTAYATVMLATTLLNWLSLFALMAHGVTVLIARRNGQHPLLARWLTAAAAIAGGTLPLIVASSRQAGQVAWIQPPSVGSLLGVAAMLIVALACTRVPGLPRGPHSPVAMGLPLLAVPHLGLLLASWLVKPLYVDRYVLFASIGLSLLAGPALAWVAQTLAARIRSRRPGRPRAEALLATAPAVALLALLPLELGLRTPKSRTDDVRAAAAKVATVAHPGDGIVFVPAHRRDAVLVTPSSFRGLDDLALAETAGPSGTLYGTEAAPADIRAAMLTHRRIIVLSDSGSAPVAATAQDRVKLAVLAQHFTPAASGDAGGRKVTTYERNP</sequence>
<feature type="transmembrane region" description="Helical" evidence="8">
    <location>
        <begin position="211"/>
        <end position="230"/>
    </location>
</feature>